<dbReference type="HOGENOM" id="CLU_000445_114_39_6"/>
<dbReference type="KEGG" id="tmb:Thimo_2190"/>
<dbReference type="Gene3D" id="1.10.287.130">
    <property type="match status" value="1"/>
</dbReference>
<dbReference type="SMART" id="SM00388">
    <property type="entry name" value="HisKA"/>
    <property type="match status" value="1"/>
</dbReference>
<protein>
    <recommendedName>
        <fullName evidence="2">histidine kinase</fullName>
        <ecNumber evidence="2">2.7.13.3</ecNumber>
    </recommendedName>
</protein>
<dbReference type="STRING" id="765912.Thimo_2190"/>
<dbReference type="Pfam" id="PF00512">
    <property type="entry name" value="HisKA"/>
    <property type="match status" value="1"/>
</dbReference>
<dbReference type="CDD" id="cd00082">
    <property type="entry name" value="HisKA"/>
    <property type="match status" value="1"/>
</dbReference>
<dbReference type="Gene3D" id="3.30.565.10">
    <property type="entry name" value="Histidine kinase-like ATPase, C-terminal domain"/>
    <property type="match status" value="1"/>
</dbReference>
<dbReference type="SMART" id="SM00387">
    <property type="entry name" value="HATPase_c"/>
    <property type="match status" value="1"/>
</dbReference>
<feature type="transmembrane region" description="Helical" evidence="4">
    <location>
        <begin position="170"/>
        <end position="188"/>
    </location>
</feature>
<dbReference type="InterPro" id="IPR036097">
    <property type="entry name" value="HisK_dim/P_sf"/>
</dbReference>
<dbReference type="InterPro" id="IPR003594">
    <property type="entry name" value="HATPase_dom"/>
</dbReference>
<dbReference type="Pfam" id="PF02518">
    <property type="entry name" value="HATPase_c"/>
    <property type="match status" value="1"/>
</dbReference>
<evidence type="ECO:0000259" key="5">
    <source>
        <dbReference type="PROSITE" id="PS50109"/>
    </source>
</evidence>
<comment type="catalytic activity">
    <reaction evidence="1">
        <text>ATP + protein L-histidine = ADP + protein N-phospho-L-histidine.</text>
        <dbReference type="EC" id="2.7.13.3"/>
    </reaction>
</comment>
<dbReference type="GO" id="GO:0000155">
    <property type="term" value="F:phosphorelay sensor kinase activity"/>
    <property type="evidence" value="ECO:0007669"/>
    <property type="project" value="InterPro"/>
</dbReference>
<dbReference type="PANTHER" id="PTHR43065">
    <property type="entry name" value="SENSOR HISTIDINE KINASE"/>
    <property type="match status" value="1"/>
</dbReference>
<dbReference type="EMBL" id="CP003051">
    <property type="protein sequence ID" value="AGA90938.1"/>
    <property type="molecule type" value="Genomic_DNA"/>
</dbReference>
<dbReference type="SUPFAM" id="SSF55874">
    <property type="entry name" value="ATPase domain of HSP90 chaperone/DNA topoisomerase II/histidine kinase"/>
    <property type="match status" value="1"/>
</dbReference>
<dbReference type="PROSITE" id="PS50109">
    <property type="entry name" value="HIS_KIN"/>
    <property type="match status" value="1"/>
</dbReference>
<evidence type="ECO:0000313" key="6">
    <source>
        <dbReference type="EMBL" id="AGA90938.1"/>
    </source>
</evidence>
<organism evidence="6 7">
    <name type="scientific">Thioflavicoccus mobilis 8321</name>
    <dbReference type="NCBI Taxonomy" id="765912"/>
    <lineage>
        <taxon>Bacteria</taxon>
        <taxon>Pseudomonadati</taxon>
        <taxon>Pseudomonadota</taxon>
        <taxon>Gammaproteobacteria</taxon>
        <taxon>Chromatiales</taxon>
        <taxon>Chromatiaceae</taxon>
        <taxon>Thioflavicoccus</taxon>
    </lineage>
</organism>
<keyword evidence="4" id="KW-0812">Transmembrane</keyword>
<dbReference type="eggNOG" id="COG2205">
    <property type="taxonomic scope" value="Bacteria"/>
</dbReference>
<feature type="transmembrane region" description="Helical" evidence="4">
    <location>
        <begin position="95"/>
        <end position="111"/>
    </location>
</feature>
<proteinExistence type="predicted"/>
<keyword evidence="6" id="KW-0808">Transferase</keyword>
<dbReference type="InterPro" id="IPR036890">
    <property type="entry name" value="HATPase_C_sf"/>
</dbReference>
<dbReference type="SUPFAM" id="SSF47384">
    <property type="entry name" value="Homodimeric domain of signal transducing histidine kinase"/>
    <property type="match status" value="1"/>
</dbReference>
<feature type="transmembrane region" description="Helical" evidence="4">
    <location>
        <begin position="140"/>
        <end position="158"/>
    </location>
</feature>
<name>L0GVY4_9GAMM</name>
<dbReference type="Proteomes" id="UP000010816">
    <property type="component" value="Chromosome"/>
</dbReference>
<feature type="transmembrane region" description="Helical" evidence="4">
    <location>
        <begin position="63"/>
        <end position="83"/>
    </location>
</feature>
<evidence type="ECO:0000256" key="1">
    <source>
        <dbReference type="ARBA" id="ARBA00000085"/>
    </source>
</evidence>
<dbReference type="AlphaFoldDB" id="L0GVY4"/>
<keyword evidence="6" id="KW-0418">Kinase</keyword>
<dbReference type="InterPro" id="IPR003661">
    <property type="entry name" value="HisK_dim/P_dom"/>
</dbReference>
<dbReference type="CDD" id="cd00075">
    <property type="entry name" value="HATPase"/>
    <property type="match status" value="1"/>
</dbReference>
<gene>
    <name evidence="6" type="ORF">Thimo_2190</name>
</gene>
<evidence type="ECO:0000256" key="2">
    <source>
        <dbReference type="ARBA" id="ARBA00012438"/>
    </source>
</evidence>
<dbReference type="Pfam" id="PF25323">
    <property type="entry name" value="6TM_PilS"/>
    <property type="match status" value="1"/>
</dbReference>
<accession>L0GVY4</accession>
<feature type="domain" description="Histidine kinase" evidence="5">
    <location>
        <begin position="333"/>
        <end position="542"/>
    </location>
</feature>
<keyword evidence="4" id="KW-1133">Transmembrane helix</keyword>
<dbReference type="PRINTS" id="PR00344">
    <property type="entry name" value="BCTRLSENSOR"/>
</dbReference>
<feature type="transmembrane region" description="Helical" evidence="4">
    <location>
        <begin position="31"/>
        <end position="51"/>
    </location>
</feature>
<dbReference type="RefSeq" id="WP_015281077.1">
    <property type="nucleotide sequence ID" value="NC_019940.1"/>
</dbReference>
<dbReference type="InterPro" id="IPR000014">
    <property type="entry name" value="PAS"/>
</dbReference>
<evidence type="ECO:0000256" key="3">
    <source>
        <dbReference type="ARBA" id="ARBA00022553"/>
    </source>
</evidence>
<sequence>MSDPVPYSFAQHSAKPPIEPSPYPNWAILRWLFFLRLFIALSLISAFAIRGALPDDVGNNGTLIWTVLPIYALTLLLSAIALLRQRPRPEHQLQLTIAVDIIVFTLVMHAAGGVDSGLGLLLAIAVATGALLMEGRLSLFFASMAALAVIVEETFTQIHHDVASPNYTQAGLLGITFFTVALLAQILYRRIRAAEWLAARRNVDIADLSKLNAFIIQSMSTGVLIVDGERQLQMLNHAATQLLGKDMAHPGAPLAAAAPRLAAWLDASVKTSIKANQRPATTIHVGNRELRPTLQWLGEQRASGIVIFLEDQQELTKEAQQIKLASLGTLTASIAHNIRNPLSAISHAAQLLAESPQLSDDDRHLLAIVRRNGERIEEIIQSILQLSRRNQAEPEPIELIPWLNQLCDDFRASHGIGPETISLQPPHETNPIVTADPRHLSQILSNLCENALKHGEYKDRPPSIELRIERNAKLIFLEVLDSGPGIDPEKAQEIFNPFYTTSASGTGLGLYIARELAETNGALLEYIARQPQGCCFRLTFQT</sequence>
<dbReference type="EC" id="2.7.13.3" evidence="2"/>
<keyword evidence="4" id="KW-0472">Membrane</keyword>
<dbReference type="InterPro" id="IPR005467">
    <property type="entry name" value="His_kinase_dom"/>
</dbReference>
<reference evidence="6 7" key="1">
    <citation type="submission" date="2011-09" db="EMBL/GenBank/DDBJ databases">
        <title>Complete sequence of chromosome of Thioflavicoccus mobilis 8321.</title>
        <authorList>
            <consortium name="US DOE Joint Genome Institute"/>
            <person name="Lucas S."/>
            <person name="Han J."/>
            <person name="Lapidus A."/>
            <person name="Cheng J.-F."/>
            <person name="Goodwin L."/>
            <person name="Pitluck S."/>
            <person name="Peters L."/>
            <person name="Ovchinnikova G."/>
            <person name="Lu M."/>
            <person name="Detter J.C."/>
            <person name="Han C."/>
            <person name="Tapia R."/>
            <person name="Land M."/>
            <person name="Hauser L."/>
            <person name="Kyrpides N."/>
            <person name="Ivanova N."/>
            <person name="Pagani I."/>
            <person name="Vogl K."/>
            <person name="Liu Z."/>
            <person name="Imhoff J."/>
            <person name="Thiel V."/>
            <person name="Frigaard N.-U."/>
            <person name="Bryant D."/>
            <person name="Woyke T."/>
        </authorList>
    </citation>
    <scope>NUCLEOTIDE SEQUENCE [LARGE SCALE GENOMIC DNA]</scope>
    <source>
        <strain evidence="6 7">8321</strain>
    </source>
</reference>
<dbReference type="Gene3D" id="3.30.450.20">
    <property type="entry name" value="PAS domain"/>
    <property type="match status" value="1"/>
</dbReference>
<keyword evidence="7" id="KW-1185">Reference proteome</keyword>
<keyword evidence="3" id="KW-0597">Phosphoprotein</keyword>
<dbReference type="InterPro" id="IPR004358">
    <property type="entry name" value="Sig_transdc_His_kin-like_C"/>
</dbReference>
<dbReference type="PANTHER" id="PTHR43065:SF52">
    <property type="entry name" value="SENSOR PROTEIN KINASE PILS"/>
    <property type="match status" value="1"/>
</dbReference>
<dbReference type="Pfam" id="PF13188">
    <property type="entry name" value="PAS_8"/>
    <property type="match status" value="1"/>
</dbReference>
<dbReference type="PATRIC" id="fig|765912.4.peg.2149"/>
<evidence type="ECO:0000256" key="4">
    <source>
        <dbReference type="SAM" id="Phobius"/>
    </source>
</evidence>
<evidence type="ECO:0000313" key="7">
    <source>
        <dbReference type="Proteomes" id="UP000010816"/>
    </source>
</evidence>